<dbReference type="InterPro" id="IPR002656">
    <property type="entry name" value="Acyl_transf_3_dom"/>
</dbReference>
<feature type="transmembrane region" description="Helical" evidence="1">
    <location>
        <begin position="85"/>
        <end position="103"/>
    </location>
</feature>
<feature type="transmembrane region" description="Helical" evidence="1">
    <location>
        <begin position="42"/>
        <end position="65"/>
    </location>
</feature>
<keyword evidence="3" id="KW-0808">Transferase</keyword>
<feature type="transmembrane region" description="Helical" evidence="1">
    <location>
        <begin position="299"/>
        <end position="316"/>
    </location>
</feature>
<feature type="transmembrane region" description="Helical" evidence="1">
    <location>
        <begin position="233"/>
        <end position="250"/>
    </location>
</feature>
<comment type="caution">
    <text evidence="3">The sequence shown here is derived from an EMBL/GenBank/DDBJ whole genome shotgun (WGS) entry which is preliminary data.</text>
</comment>
<evidence type="ECO:0000313" key="4">
    <source>
        <dbReference type="Proteomes" id="UP001430149"/>
    </source>
</evidence>
<dbReference type="Proteomes" id="UP001430149">
    <property type="component" value="Unassembled WGS sequence"/>
</dbReference>
<organism evidence="3 4">
    <name type="scientific">Dyella flava</name>
    <dbReference type="NCBI Taxonomy" id="1920170"/>
    <lineage>
        <taxon>Bacteria</taxon>
        <taxon>Pseudomonadati</taxon>
        <taxon>Pseudomonadota</taxon>
        <taxon>Gammaproteobacteria</taxon>
        <taxon>Lysobacterales</taxon>
        <taxon>Rhodanobacteraceae</taxon>
        <taxon>Dyella</taxon>
    </lineage>
</organism>
<dbReference type="GO" id="GO:0016746">
    <property type="term" value="F:acyltransferase activity"/>
    <property type="evidence" value="ECO:0007669"/>
    <property type="project" value="UniProtKB-KW"/>
</dbReference>
<sequence>MDRKARLPTLDSMRAIAALGVICWHFRGYFFAEPMKIVLEPFYRNGGVMVDFFFVLSGFVLARAYWNDDRRYDVISNLRQRIARLYPLHFVMLLAVVAIQWLAPADNIILNKILQNNNAYNFILNLVLMQTAGFRQGGASFNHPSWSVSTEFLVNIAFMLVITLRRRIAIFAALMLAILFIVPLNHQGIFSLGVVFGFVPGPVARTCIGFFIGTLTYRAYAKHLESRIDKYPAIANGLFVALCLVLSWRLYTRTMNGHNSDILVMFIGFPCLIVLALRSSWAAKYLSIRPMIFLGERSYSIYLVHFPILLSGMVLLDRFKLSIDPASPLVLMSVFLVVIGVATITYRYIELPGKRLLTPRKAAPIAIEATTKASA</sequence>
<feature type="transmembrane region" description="Helical" evidence="1">
    <location>
        <begin position="262"/>
        <end position="278"/>
    </location>
</feature>
<feature type="transmembrane region" description="Helical" evidence="1">
    <location>
        <begin position="12"/>
        <end position="30"/>
    </location>
</feature>
<dbReference type="InterPro" id="IPR050879">
    <property type="entry name" value="Acyltransferase_3"/>
</dbReference>
<evidence type="ECO:0000313" key="3">
    <source>
        <dbReference type="EMBL" id="MBM7127606.1"/>
    </source>
</evidence>
<dbReference type="PANTHER" id="PTHR23028:SF131">
    <property type="entry name" value="BLR2367 PROTEIN"/>
    <property type="match status" value="1"/>
</dbReference>
<proteinExistence type="predicted"/>
<reference evidence="3" key="1">
    <citation type="submission" date="2020-10" db="EMBL/GenBank/DDBJ databases">
        <title>Phylogeny of dyella-like bacteria.</title>
        <authorList>
            <person name="Fu J."/>
        </authorList>
    </citation>
    <scope>NUCLEOTIDE SEQUENCE</scope>
    <source>
        <strain evidence="3">DHOC52</strain>
    </source>
</reference>
<feature type="transmembrane region" description="Helical" evidence="1">
    <location>
        <begin position="171"/>
        <end position="196"/>
    </location>
</feature>
<evidence type="ECO:0000256" key="1">
    <source>
        <dbReference type="SAM" id="Phobius"/>
    </source>
</evidence>
<feature type="domain" description="Acyltransferase 3" evidence="2">
    <location>
        <begin position="10"/>
        <end position="346"/>
    </location>
</feature>
<keyword evidence="3" id="KW-0012">Acyltransferase</keyword>
<keyword evidence="1" id="KW-0812">Transmembrane</keyword>
<protein>
    <submittedName>
        <fullName evidence="3">Acyltransferase</fullName>
    </submittedName>
</protein>
<keyword evidence="4" id="KW-1185">Reference proteome</keyword>
<dbReference type="RefSeq" id="WP_204684119.1">
    <property type="nucleotide sequence ID" value="NZ_BSNR01000014.1"/>
</dbReference>
<dbReference type="Pfam" id="PF01757">
    <property type="entry name" value="Acyl_transf_3"/>
    <property type="match status" value="1"/>
</dbReference>
<accession>A0ABS2K8T7</accession>
<dbReference type="EMBL" id="JADIKE010000039">
    <property type="protein sequence ID" value="MBM7127606.1"/>
    <property type="molecule type" value="Genomic_DNA"/>
</dbReference>
<feature type="transmembrane region" description="Helical" evidence="1">
    <location>
        <begin position="328"/>
        <end position="349"/>
    </location>
</feature>
<keyword evidence="1" id="KW-0472">Membrane</keyword>
<name>A0ABS2K8T7_9GAMM</name>
<gene>
    <name evidence="3" type="ORF">ISP19_19695</name>
</gene>
<feature type="transmembrane region" description="Helical" evidence="1">
    <location>
        <begin position="202"/>
        <end position="221"/>
    </location>
</feature>
<evidence type="ECO:0000259" key="2">
    <source>
        <dbReference type="Pfam" id="PF01757"/>
    </source>
</evidence>
<dbReference type="PANTHER" id="PTHR23028">
    <property type="entry name" value="ACETYLTRANSFERASE"/>
    <property type="match status" value="1"/>
</dbReference>
<feature type="transmembrane region" description="Helical" evidence="1">
    <location>
        <begin position="146"/>
        <end position="164"/>
    </location>
</feature>
<keyword evidence="1" id="KW-1133">Transmembrane helix</keyword>